<gene>
    <name evidence="2" type="ORF">CQ022_22320</name>
    <name evidence="3" type="ORF">CQ033_22645</name>
</gene>
<reference evidence="4 5" key="1">
    <citation type="submission" date="2017-09" db="EMBL/GenBank/DDBJ databases">
        <title>Genomic, metabolic, and phenotypic characteristics of bacterial isolates from the natural microbiome of the model nematode Caenorhabditis elegans.</title>
        <authorList>
            <person name="Zimmermann J."/>
            <person name="Obeng N."/>
            <person name="Yang W."/>
            <person name="Obeng O."/>
            <person name="Kissoyan K."/>
            <person name="Pees B."/>
            <person name="Dirksen P."/>
            <person name="Hoppner M."/>
            <person name="Franke A."/>
            <person name="Rosenstiel P."/>
            <person name="Leippe M."/>
            <person name="Dierking K."/>
            <person name="Kaleta C."/>
            <person name="Schulenburg H."/>
        </authorList>
    </citation>
    <scope>NUCLEOTIDE SEQUENCE [LARGE SCALE GENOMIC DNA]</scope>
    <source>
        <strain evidence="2 5">MYb25</strain>
        <strain evidence="3 4">MYb44</strain>
    </source>
</reference>
<dbReference type="Proteomes" id="UP000238534">
    <property type="component" value="Unassembled WGS sequence"/>
</dbReference>
<evidence type="ECO:0000313" key="3">
    <source>
        <dbReference type="EMBL" id="PRB87287.1"/>
    </source>
</evidence>
<dbReference type="Proteomes" id="UP000238325">
    <property type="component" value="Unassembled WGS sequence"/>
</dbReference>
<protein>
    <submittedName>
        <fullName evidence="2">Uncharacterized protein</fullName>
    </submittedName>
</protein>
<evidence type="ECO:0000256" key="1">
    <source>
        <dbReference type="SAM" id="MobiDB-lite"/>
    </source>
</evidence>
<evidence type="ECO:0000313" key="5">
    <source>
        <dbReference type="Proteomes" id="UP000238534"/>
    </source>
</evidence>
<name>A0A2S9CI17_CHRCI</name>
<proteinExistence type="predicted"/>
<sequence length="130" mass="14382">MLTAQGGRSPAVKGFEEVKDAVKTVHGNSKASMKAQHGYEIFNKKTGETLEFGISGQKRNASQIKNGGSPRINQKLKTKYNNNPNVEGRVIDGNLGKRKNALDWEQNKVNDYSQGNNGQGPRFQKRPQPK</sequence>
<comment type="caution">
    <text evidence="2">The sequence shown here is derived from an EMBL/GenBank/DDBJ whole genome shotgun (WGS) entry which is preliminary data.</text>
</comment>
<keyword evidence="4" id="KW-1185">Reference proteome</keyword>
<feature type="region of interest" description="Disordered" evidence="1">
    <location>
        <begin position="57"/>
        <end position="130"/>
    </location>
</feature>
<evidence type="ECO:0000313" key="4">
    <source>
        <dbReference type="Proteomes" id="UP000238325"/>
    </source>
</evidence>
<evidence type="ECO:0000313" key="2">
    <source>
        <dbReference type="EMBL" id="PRB80123.1"/>
    </source>
</evidence>
<dbReference type="EMBL" id="PCPP01000008">
    <property type="protein sequence ID" value="PRB80123.1"/>
    <property type="molecule type" value="Genomic_DNA"/>
</dbReference>
<feature type="compositionally biased region" description="Polar residues" evidence="1">
    <location>
        <begin position="57"/>
        <end position="66"/>
    </location>
</feature>
<accession>A0A2S9CI17</accession>
<dbReference type="AlphaFoldDB" id="A0A2S9CI17"/>
<dbReference type="EMBL" id="PCPH01000013">
    <property type="protein sequence ID" value="PRB87287.1"/>
    <property type="molecule type" value="Genomic_DNA"/>
</dbReference>
<organism evidence="2 5">
    <name type="scientific">Chryseobacterium culicis</name>
    <dbReference type="NCBI Taxonomy" id="680127"/>
    <lineage>
        <taxon>Bacteria</taxon>
        <taxon>Pseudomonadati</taxon>
        <taxon>Bacteroidota</taxon>
        <taxon>Flavobacteriia</taxon>
        <taxon>Flavobacteriales</taxon>
        <taxon>Weeksellaceae</taxon>
        <taxon>Chryseobacterium group</taxon>
        <taxon>Chryseobacterium</taxon>
    </lineage>
</organism>